<evidence type="ECO:0000256" key="6">
    <source>
        <dbReference type="SAM" id="Phobius"/>
    </source>
</evidence>
<sequence>MFRNSETTGFWLAILAALGFSAKAIFVKLAFPYGVSPLALLALRMAFAAPVFGFIALRSSRNAAPLSAGDWVALTALGLLGYYGASLLDFMGLRYISAGLERLILFTYPTITMLIAVFVFSRSFSLRDIGALALTWLGIALAFAHDLQLSADAAAVAMGGALVFASAVCYALYLTGCGEMVSRLGSRRFTALAMCVSTATTFLHFGVTQPIESLAQPMPVIWLALAMAVFSTVLPVFMLSAAIRELGATRTAMLGSVGPVLTIGLGAIFLNEPLSAAQLAGTVLVVLGVSLASRPATKKHEAPAALKRARV</sequence>
<feature type="transmembrane region" description="Helical" evidence="6">
    <location>
        <begin position="153"/>
        <end position="177"/>
    </location>
</feature>
<evidence type="ECO:0000259" key="7">
    <source>
        <dbReference type="Pfam" id="PF00892"/>
    </source>
</evidence>
<feature type="domain" description="EamA" evidence="7">
    <location>
        <begin position="159"/>
        <end position="293"/>
    </location>
</feature>
<keyword evidence="4 6" id="KW-1133">Transmembrane helix</keyword>
<dbReference type="PANTHER" id="PTHR42920:SF5">
    <property type="entry name" value="EAMA DOMAIN-CONTAINING PROTEIN"/>
    <property type="match status" value="1"/>
</dbReference>
<feature type="domain" description="EamA" evidence="7">
    <location>
        <begin position="8"/>
        <end position="143"/>
    </location>
</feature>
<feature type="transmembrane region" description="Helical" evidence="6">
    <location>
        <begin position="129"/>
        <end position="147"/>
    </location>
</feature>
<dbReference type="InterPro" id="IPR037185">
    <property type="entry name" value="EmrE-like"/>
</dbReference>
<feature type="transmembrane region" description="Helical" evidence="6">
    <location>
        <begin position="251"/>
        <end position="270"/>
    </location>
</feature>
<dbReference type="Gene3D" id="1.10.3730.20">
    <property type="match status" value="1"/>
</dbReference>
<accession>A0ABX7M412</accession>
<feature type="transmembrane region" description="Helical" evidence="6">
    <location>
        <begin position="189"/>
        <end position="207"/>
    </location>
</feature>
<comment type="subcellular location">
    <subcellularLocation>
        <location evidence="1">Cell membrane</location>
        <topology evidence="1">Multi-pass membrane protein</topology>
    </subcellularLocation>
</comment>
<reference evidence="8 9" key="1">
    <citation type="submission" date="2021-02" db="EMBL/GenBank/DDBJ databases">
        <title>Niveibacterium changnyeongensis HC41.</title>
        <authorList>
            <person name="Kang M."/>
        </authorList>
    </citation>
    <scope>NUCLEOTIDE SEQUENCE [LARGE SCALE GENOMIC DNA]</scope>
    <source>
        <strain evidence="8 9">HC41</strain>
    </source>
</reference>
<keyword evidence="9" id="KW-1185">Reference proteome</keyword>
<dbReference type="PANTHER" id="PTHR42920">
    <property type="entry name" value="OS03G0707200 PROTEIN-RELATED"/>
    <property type="match status" value="1"/>
</dbReference>
<feature type="transmembrane region" description="Helical" evidence="6">
    <location>
        <begin position="276"/>
        <end position="293"/>
    </location>
</feature>
<evidence type="ECO:0000313" key="8">
    <source>
        <dbReference type="EMBL" id="QSI76490.1"/>
    </source>
</evidence>
<evidence type="ECO:0000256" key="1">
    <source>
        <dbReference type="ARBA" id="ARBA00004651"/>
    </source>
</evidence>
<dbReference type="SUPFAM" id="SSF103481">
    <property type="entry name" value="Multidrug resistance efflux transporter EmrE"/>
    <property type="match status" value="2"/>
</dbReference>
<dbReference type="Proteomes" id="UP000663570">
    <property type="component" value="Chromosome"/>
</dbReference>
<protein>
    <submittedName>
        <fullName evidence="8">DMT family transporter</fullName>
    </submittedName>
</protein>
<feature type="transmembrane region" description="Helical" evidence="6">
    <location>
        <begin position="103"/>
        <end position="120"/>
    </location>
</feature>
<evidence type="ECO:0000256" key="3">
    <source>
        <dbReference type="ARBA" id="ARBA00022692"/>
    </source>
</evidence>
<gene>
    <name evidence="8" type="ORF">JY500_18835</name>
</gene>
<dbReference type="InterPro" id="IPR051258">
    <property type="entry name" value="Diverse_Substrate_Transporter"/>
</dbReference>
<feature type="transmembrane region" description="Helical" evidence="6">
    <location>
        <begin position="64"/>
        <end position="83"/>
    </location>
</feature>
<dbReference type="EMBL" id="CP071060">
    <property type="protein sequence ID" value="QSI76490.1"/>
    <property type="molecule type" value="Genomic_DNA"/>
</dbReference>
<name>A0ABX7M412_9RHOO</name>
<dbReference type="Pfam" id="PF00892">
    <property type="entry name" value="EamA"/>
    <property type="match status" value="2"/>
</dbReference>
<dbReference type="RefSeq" id="WP_206254157.1">
    <property type="nucleotide sequence ID" value="NZ_CP071060.1"/>
</dbReference>
<evidence type="ECO:0000256" key="2">
    <source>
        <dbReference type="ARBA" id="ARBA00022475"/>
    </source>
</evidence>
<dbReference type="InterPro" id="IPR000620">
    <property type="entry name" value="EamA_dom"/>
</dbReference>
<keyword evidence="3 6" id="KW-0812">Transmembrane</keyword>
<proteinExistence type="predicted"/>
<organism evidence="8 9">
    <name type="scientific">Niveibacterium microcysteis</name>
    <dbReference type="NCBI Taxonomy" id="2811415"/>
    <lineage>
        <taxon>Bacteria</taxon>
        <taxon>Pseudomonadati</taxon>
        <taxon>Pseudomonadota</taxon>
        <taxon>Betaproteobacteria</taxon>
        <taxon>Rhodocyclales</taxon>
        <taxon>Rhodocyclaceae</taxon>
        <taxon>Niveibacterium</taxon>
    </lineage>
</organism>
<evidence type="ECO:0000256" key="5">
    <source>
        <dbReference type="ARBA" id="ARBA00023136"/>
    </source>
</evidence>
<feature type="transmembrane region" description="Helical" evidence="6">
    <location>
        <begin position="219"/>
        <end position="239"/>
    </location>
</feature>
<keyword evidence="5 6" id="KW-0472">Membrane</keyword>
<evidence type="ECO:0000256" key="4">
    <source>
        <dbReference type="ARBA" id="ARBA00022989"/>
    </source>
</evidence>
<evidence type="ECO:0000313" key="9">
    <source>
        <dbReference type="Proteomes" id="UP000663570"/>
    </source>
</evidence>
<feature type="transmembrane region" description="Helical" evidence="6">
    <location>
        <begin position="34"/>
        <end position="57"/>
    </location>
</feature>
<keyword evidence="2" id="KW-1003">Cell membrane</keyword>